<evidence type="ECO:0000256" key="2">
    <source>
        <dbReference type="SAM" id="Phobius"/>
    </source>
</evidence>
<dbReference type="PANTHER" id="PTHR28540">
    <property type="entry name" value="BCL2-ASSOCIATED AGONIST OF CELL DEATH"/>
    <property type="match status" value="1"/>
</dbReference>
<sequence>MLRLSTRFGVLGGFKNVLRLQVSGLQRMVFDVTIIFLSPGFGFSCLSGGYWLPAMFQIPEFELEEQSSVFCEEETNSSQSEQFPFLNRQTVTEPNLQSCCSVPPGSGVEPRGRIGSDTTTTEAEAQDELGYFRGRSKSAPPNLWAAMRYGRELRRMSDEFDLTVQGLPRPKSAGATGKLAKGNGWKDTFRNLWTQYRYKEEPPASSKKF</sequence>
<name>A0A6P8RX99_GEOSA</name>
<evidence type="ECO:0000313" key="3">
    <source>
        <dbReference type="Proteomes" id="UP000515159"/>
    </source>
</evidence>
<dbReference type="OrthoDB" id="8991151at2759"/>
<dbReference type="AlphaFoldDB" id="A0A6P8RX99"/>
<feature type="transmembrane region" description="Helical" evidence="2">
    <location>
        <begin position="28"/>
        <end position="52"/>
    </location>
</feature>
<dbReference type="RefSeq" id="XP_033810282.1">
    <property type="nucleotide sequence ID" value="XM_033954391.1"/>
</dbReference>
<dbReference type="GO" id="GO:0006915">
    <property type="term" value="P:apoptotic process"/>
    <property type="evidence" value="ECO:0007669"/>
    <property type="project" value="InterPro"/>
</dbReference>
<accession>A0A6P8RX99</accession>
<dbReference type="Pfam" id="PF10514">
    <property type="entry name" value="Bcl-2_BAD"/>
    <property type="match status" value="1"/>
</dbReference>
<reference evidence="4" key="1">
    <citation type="submission" date="2025-08" db="UniProtKB">
        <authorList>
            <consortium name="RefSeq"/>
        </authorList>
    </citation>
    <scope>IDENTIFICATION</scope>
</reference>
<gene>
    <name evidence="4" type="primary">BAD</name>
</gene>
<proteinExistence type="predicted"/>
<protein>
    <submittedName>
        <fullName evidence="4">Bcl2-associated agonist of cell death isoform X1</fullName>
    </submittedName>
</protein>
<dbReference type="GeneID" id="117364780"/>
<dbReference type="Proteomes" id="UP000515159">
    <property type="component" value="Chromosome 8"/>
</dbReference>
<dbReference type="InterPro" id="IPR018868">
    <property type="entry name" value="BAD"/>
</dbReference>
<dbReference type="CTD" id="572"/>
<keyword evidence="2" id="KW-0472">Membrane</keyword>
<dbReference type="FunCoup" id="A0A6P8RX99">
    <property type="interactions" value="1143"/>
</dbReference>
<feature type="region of interest" description="Disordered" evidence="1">
    <location>
        <begin position="101"/>
        <end position="120"/>
    </location>
</feature>
<organism evidence="3 4">
    <name type="scientific">Geotrypetes seraphini</name>
    <name type="common">Gaboon caecilian</name>
    <name type="synonym">Caecilia seraphini</name>
    <dbReference type="NCBI Taxonomy" id="260995"/>
    <lineage>
        <taxon>Eukaryota</taxon>
        <taxon>Metazoa</taxon>
        <taxon>Chordata</taxon>
        <taxon>Craniata</taxon>
        <taxon>Vertebrata</taxon>
        <taxon>Euteleostomi</taxon>
        <taxon>Amphibia</taxon>
        <taxon>Gymnophiona</taxon>
        <taxon>Geotrypetes</taxon>
    </lineage>
</organism>
<dbReference type="InParanoid" id="A0A6P8RX99"/>
<keyword evidence="2" id="KW-0812">Transmembrane</keyword>
<keyword evidence="2" id="KW-1133">Transmembrane helix</keyword>
<dbReference type="KEGG" id="gsh:117364780"/>
<evidence type="ECO:0000256" key="1">
    <source>
        <dbReference type="SAM" id="MobiDB-lite"/>
    </source>
</evidence>
<evidence type="ECO:0000313" key="4">
    <source>
        <dbReference type="RefSeq" id="XP_033810282.1"/>
    </source>
</evidence>
<keyword evidence="3" id="KW-1185">Reference proteome</keyword>
<dbReference type="PANTHER" id="PTHR28540:SF1">
    <property type="entry name" value="BCL2-ASSOCIATED AGONIST OF CELL DEATH"/>
    <property type="match status" value="1"/>
</dbReference>